<dbReference type="PANTHER" id="PTHR36454">
    <property type="entry name" value="LMO2823 PROTEIN"/>
    <property type="match status" value="1"/>
</dbReference>
<dbReference type="RefSeq" id="WP_091507594.1">
    <property type="nucleotide sequence ID" value="NZ_FOLE01000001.1"/>
</dbReference>
<dbReference type="PANTHER" id="PTHR36454:SF1">
    <property type="entry name" value="DUF1015 DOMAIN-CONTAINING PROTEIN"/>
    <property type="match status" value="1"/>
</dbReference>
<gene>
    <name evidence="1" type="ORF">SAMN05421780_101780</name>
</gene>
<dbReference type="Proteomes" id="UP000199514">
    <property type="component" value="Unassembled WGS sequence"/>
</dbReference>
<accession>A0A1I1EJR9</accession>
<protein>
    <submittedName>
        <fullName evidence="1">Uncharacterized conserved protein, DUF1015 family</fullName>
    </submittedName>
</protein>
<dbReference type="EMBL" id="FOLE01000001">
    <property type="protein sequence ID" value="SFB85698.1"/>
    <property type="molecule type" value="Genomic_DNA"/>
</dbReference>
<sequence>MAEIRPLRAWRYNHALAQQIEVLTSPLFDVVSAKQREALYRNPFNSIHLSVPTGEHAHDKAAELLHRWKNTGVLVHDVMPAIYVYYQHFSLAGQSRQYCRKGFICNIKAYDWKENVVLRHESTLPNAVGDRLALLEKTELNVSPTHGLYTDPNHELEALMDEAMKAPLYETEDYQGVRDVLAVIQDANAIKKFVQVLSEKQVILADGHHRYESSIAYRKAQTASNPDHTGQEAYNYHLMYLTNTESEDLRILPTHRLVRDLEGFDTETFLEKLSEYFNFKTIEDACMMPDIIAGKKWAFGLVFNDRAYKITLKPDKLSEIDWNFPQAIKELDLTVLHYFILEKVLNIYRKEQTRSPHLLFERNFTECVSQVNKGLAQVAIITSEVSMDDVKRVCALGHTMPPKATYFYPKVICGFVFSSIMQKEFESIADEVFTI</sequence>
<proteinExistence type="predicted"/>
<keyword evidence="2" id="KW-1185">Reference proteome</keyword>
<dbReference type="STRING" id="927664.SAMN05421780_101780"/>
<evidence type="ECO:0000313" key="1">
    <source>
        <dbReference type="EMBL" id="SFB85698.1"/>
    </source>
</evidence>
<evidence type="ECO:0000313" key="2">
    <source>
        <dbReference type="Proteomes" id="UP000199514"/>
    </source>
</evidence>
<organism evidence="1 2">
    <name type="scientific">Flexibacter flexilis DSM 6793</name>
    <dbReference type="NCBI Taxonomy" id="927664"/>
    <lineage>
        <taxon>Bacteria</taxon>
        <taxon>Pseudomonadati</taxon>
        <taxon>Bacteroidota</taxon>
        <taxon>Cytophagia</taxon>
        <taxon>Cytophagales</taxon>
        <taxon>Flexibacteraceae</taxon>
        <taxon>Flexibacter</taxon>
    </lineage>
</organism>
<dbReference type="PIRSF" id="PIRSF033563">
    <property type="entry name" value="UCP033563"/>
    <property type="match status" value="1"/>
</dbReference>
<dbReference type="AlphaFoldDB" id="A0A1I1EJR9"/>
<dbReference type="OrthoDB" id="9781616at2"/>
<dbReference type="InterPro" id="IPR008323">
    <property type="entry name" value="UCP033563"/>
</dbReference>
<name>A0A1I1EJR9_9BACT</name>
<dbReference type="Pfam" id="PF06245">
    <property type="entry name" value="DUF1015"/>
    <property type="match status" value="1"/>
</dbReference>
<reference evidence="1 2" key="1">
    <citation type="submission" date="2016-10" db="EMBL/GenBank/DDBJ databases">
        <authorList>
            <person name="de Groot N.N."/>
        </authorList>
    </citation>
    <scope>NUCLEOTIDE SEQUENCE [LARGE SCALE GENOMIC DNA]</scope>
    <source>
        <strain evidence="1 2">DSM 6793</strain>
    </source>
</reference>